<accession>A0A1J7ISL7</accession>
<feature type="region of interest" description="Disordered" evidence="1">
    <location>
        <begin position="300"/>
        <end position="350"/>
    </location>
</feature>
<feature type="compositionally biased region" description="Polar residues" evidence="1">
    <location>
        <begin position="21"/>
        <end position="31"/>
    </location>
</feature>
<feature type="region of interest" description="Disordered" evidence="1">
    <location>
        <begin position="1"/>
        <end position="31"/>
    </location>
</feature>
<protein>
    <submittedName>
        <fullName evidence="2">Uncharacterized protein</fullName>
    </submittedName>
</protein>
<keyword evidence="3" id="KW-1185">Reference proteome</keyword>
<reference evidence="2 3" key="1">
    <citation type="submission" date="2016-10" db="EMBL/GenBank/DDBJ databases">
        <title>Draft genome sequence of Coniochaeta ligniaria NRRL30616, a lignocellulolytic fungus for bioabatement of inhibitors in plant biomass hydrolysates.</title>
        <authorList>
            <consortium name="DOE Joint Genome Institute"/>
            <person name="Jimenez D.J."/>
            <person name="Hector R.E."/>
            <person name="Riley R."/>
            <person name="Sun H."/>
            <person name="Grigoriev I.V."/>
            <person name="Van Elsas J.D."/>
            <person name="Nichols N.N."/>
        </authorList>
    </citation>
    <scope>NUCLEOTIDE SEQUENCE [LARGE SCALE GENOMIC DNA]</scope>
    <source>
        <strain evidence="2 3">NRRL 30616</strain>
    </source>
</reference>
<proteinExistence type="predicted"/>
<gene>
    <name evidence="2" type="ORF">CONLIGDRAFT_686303</name>
</gene>
<organism evidence="2 3">
    <name type="scientific">Coniochaeta ligniaria NRRL 30616</name>
    <dbReference type="NCBI Taxonomy" id="1408157"/>
    <lineage>
        <taxon>Eukaryota</taxon>
        <taxon>Fungi</taxon>
        <taxon>Dikarya</taxon>
        <taxon>Ascomycota</taxon>
        <taxon>Pezizomycotina</taxon>
        <taxon>Sordariomycetes</taxon>
        <taxon>Sordariomycetidae</taxon>
        <taxon>Coniochaetales</taxon>
        <taxon>Coniochaetaceae</taxon>
        <taxon>Coniochaeta</taxon>
    </lineage>
</organism>
<evidence type="ECO:0000313" key="3">
    <source>
        <dbReference type="Proteomes" id="UP000182658"/>
    </source>
</evidence>
<dbReference type="InParanoid" id="A0A1J7ISL7"/>
<name>A0A1J7ISL7_9PEZI</name>
<dbReference type="AlphaFoldDB" id="A0A1J7ISL7"/>
<dbReference type="EMBL" id="KV875105">
    <property type="protein sequence ID" value="OIW24097.1"/>
    <property type="molecule type" value="Genomic_DNA"/>
</dbReference>
<evidence type="ECO:0000313" key="2">
    <source>
        <dbReference type="EMBL" id="OIW24097.1"/>
    </source>
</evidence>
<evidence type="ECO:0000256" key="1">
    <source>
        <dbReference type="SAM" id="MobiDB-lite"/>
    </source>
</evidence>
<dbReference type="Proteomes" id="UP000182658">
    <property type="component" value="Unassembled WGS sequence"/>
</dbReference>
<sequence>MSLGHHLVHQADERSRIPGLTSGSQPQNHLSDSNVNLHVWQVNAASSAFPAQVNAASSVFPAPLWPYSVCPAPVPPQGTVPAQQISAPVPNPMDVSTVMQGQVTTLAMTTHQSNFGIAATATVPAPTVAQPAGAIDLKERNYVENTLSALDKKATRLAIKFMTDQGVYNANKWNAGDYGLELLSRDAFARLYKFCTELVPRAPKYLMKDVIVDTEPFLTGNRKKLFWEIVTKDTKTTIEYWQKGILAMNIDGISRPARDQLHAICQEHIEEGGMTKAPAAAAAFAPAASATAASAPAASVTAASATAASAPATSAPAPPRRVSNFAAPDLFRSNSRKREREGVTNPKKRR</sequence>
<feature type="compositionally biased region" description="Low complexity" evidence="1">
    <location>
        <begin position="300"/>
        <end position="315"/>
    </location>
</feature>